<keyword evidence="2" id="KW-0378">Hydrolase</keyword>
<dbReference type="InterPro" id="IPR013100">
    <property type="entry name" value="LEH"/>
</dbReference>
<organism evidence="2 3">
    <name type="scientific">Candidatus Marimicrobium litorale</name>
    <dbReference type="NCBI Taxonomy" id="2518991"/>
    <lineage>
        <taxon>Bacteria</taxon>
        <taxon>Pseudomonadati</taxon>
        <taxon>Pseudomonadota</taxon>
        <taxon>Gammaproteobacteria</taxon>
        <taxon>Cellvibrionales</taxon>
        <taxon>Halieaceae</taxon>
        <taxon>Marimicrobium</taxon>
    </lineage>
</organism>
<dbReference type="Pfam" id="PF07858">
    <property type="entry name" value="LEH"/>
    <property type="match status" value="1"/>
</dbReference>
<evidence type="ECO:0000313" key="3">
    <source>
        <dbReference type="Proteomes" id="UP001143304"/>
    </source>
</evidence>
<feature type="domain" description="Limonene-1,2-epoxide hydrolase" evidence="1">
    <location>
        <begin position="3"/>
        <end position="116"/>
    </location>
</feature>
<name>A0ABT3T4L6_9GAMM</name>
<dbReference type="RefSeq" id="WP_279248941.1">
    <property type="nucleotide sequence ID" value="NZ_SHNO01000001.1"/>
</dbReference>
<evidence type="ECO:0000259" key="1">
    <source>
        <dbReference type="Pfam" id="PF07858"/>
    </source>
</evidence>
<dbReference type="Proteomes" id="UP001143304">
    <property type="component" value="Unassembled WGS sequence"/>
</dbReference>
<keyword evidence="3" id="KW-1185">Reference proteome</keyword>
<dbReference type="InterPro" id="IPR032710">
    <property type="entry name" value="NTF2-like_dom_sf"/>
</dbReference>
<proteinExistence type="predicted"/>
<dbReference type="SUPFAM" id="SSF54427">
    <property type="entry name" value="NTF2-like"/>
    <property type="match status" value="1"/>
</dbReference>
<dbReference type="EMBL" id="SHNO01000001">
    <property type="protein sequence ID" value="MCX2977212.1"/>
    <property type="molecule type" value="Genomic_DNA"/>
</dbReference>
<dbReference type="GO" id="GO:0016787">
    <property type="term" value="F:hydrolase activity"/>
    <property type="evidence" value="ECO:0007669"/>
    <property type="project" value="UniProtKB-KW"/>
</dbReference>
<reference evidence="2" key="1">
    <citation type="submission" date="2019-02" db="EMBL/GenBank/DDBJ databases">
        <authorList>
            <person name="Li S.-H."/>
        </authorList>
    </citation>
    <scope>NUCLEOTIDE SEQUENCE</scope>
    <source>
        <strain evidence="2">IMCC11814</strain>
    </source>
</reference>
<dbReference type="Gene3D" id="3.10.450.50">
    <property type="match status" value="1"/>
</dbReference>
<gene>
    <name evidence="2" type="ORF">EYC82_07575</name>
</gene>
<accession>A0ABT3T4L6</accession>
<protein>
    <submittedName>
        <fullName evidence="2">Limonene-1,2-epoxide hydrolase</fullName>
    </submittedName>
</protein>
<evidence type="ECO:0000313" key="2">
    <source>
        <dbReference type="EMBL" id="MCX2977212.1"/>
    </source>
</evidence>
<comment type="caution">
    <text evidence="2">The sequence shown here is derived from an EMBL/GenBank/DDBJ whole genome shotgun (WGS) entry which is preliminary data.</text>
</comment>
<sequence>MASNTEIIDGFMAAWNSLDIDAVMAHFTDDASYANVPMGPPHVGKTLIREFIDGFMATTTEINFIVHHQVDDGRGVVMNERTDILQMGEKRIELPVMGVFELVDGKISAWRDYFDMGGFA</sequence>